<evidence type="ECO:0000256" key="1">
    <source>
        <dbReference type="ARBA" id="ARBA00004370"/>
    </source>
</evidence>
<keyword evidence="6" id="KW-0325">Glycoprotein</keyword>
<dbReference type="GO" id="GO:0005764">
    <property type="term" value="C:lysosome"/>
    <property type="evidence" value="ECO:0007669"/>
    <property type="project" value="InterPro"/>
</dbReference>
<dbReference type="InterPro" id="IPR005429">
    <property type="entry name" value="LimpII"/>
</dbReference>
<evidence type="ECO:0000256" key="3">
    <source>
        <dbReference type="ARBA" id="ARBA00022692"/>
    </source>
</evidence>
<dbReference type="PRINTS" id="PR01609">
    <property type="entry name" value="CD36FAMILY"/>
</dbReference>
<reference evidence="8" key="1">
    <citation type="submission" date="2025-08" db="UniProtKB">
        <authorList>
            <consortium name="Ensembl"/>
        </authorList>
    </citation>
    <scope>IDENTIFICATION</scope>
</reference>
<keyword evidence="4 7" id="KW-1133">Transmembrane helix</keyword>
<name>A0A8C5LUM8_9ANUR</name>
<dbReference type="GO" id="GO:0005044">
    <property type="term" value="F:scavenger receptor activity"/>
    <property type="evidence" value="ECO:0007669"/>
    <property type="project" value="InterPro"/>
</dbReference>
<proteinExistence type="inferred from homology"/>
<dbReference type="InterPro" id="IPR002159">
    <property type="entry name" value="CD36_fam"/>
</dbReference>
<accession>A0A8C5LUM8</accession>
<evidence type="ECO:0000256" key="7">
    <source>
        <dbReference type="SAM" id="Phobius"/>
    </source>
</evidence>
<evidence type="ECO:0000256" key="4">
    <source>
        <dbReference type="ARBA" id="ARBA00022989"/>
    </source>
</evidence>
<keyword evidence="3 7" id="KW-0812">Transmembrane</keyword>
<dbReference type="Pfam" id="PF01130">
    <property type="entry name" value="CD36"/>
    <property type="match status" value="1"/>
</dbReference>
<dbReference type="PRINTS" id="PR01611">
    <property type="entry name" value="LIMPII"/>
</dbReference>
<evidence type="ECO:0000256" key="5">
    <source>
        <dbReference type="ARBA" id="ARBA00023136"/>
    </source>
</evidence>
<dbReference type="Ensembl" id="ENSLLET00000003625.1">
    <property type="protein sequence ID" value="ENSLLEP00000003461.1"/>
    <property type="gene ID" value="ENSLLEG00000002216.1"/>
</dbReference>
<gene>
    <name evidence="8" type="primary">SCARB2</name>
</gene>
<comment type="similarity">
    <text evidence="2">Belongs to the CD36 family.</text>
</comment>
<sequence length="485" mass="54657">MARYVMYGTGILSLLLLIVSIALLIAHTFMGIVEQKIKQATVLKNGSEIYEDWVNPPPEIYMQFYFYNVTNPLEILSGEKPILREIGPYTYREYRSRESISFLENGTTVSAVNRKVYVFDPEKSVGNPQDYIRTVNIPIMTLLETLINLNPFLKPFIEEALMTYKDGLFVTHSVHEWLWGYRDAVLAIVNLLDPNVSDTFGLFYLMNSTDDGEYVFLSGSADYMEFTQILEWRGKTSLDWWTTDTCNMINGTDGSTVHSLVDKDDIINIFPSDLCRSLSAVYDRSETVKNIPVYRFTPSASTFANVTLNPDNAGFCVPSGNCLPSGLLNVSKCKQGAPIVLSFPHFYQADESIVQSIENMQPNKENDETFLDINPLTGALIQVAKRIQVNVHLRKLEGYESITKNIQTLFFPVMHLNESFVLDDNSVKKLSGILLTSGVVANVPFIILAVGILLGIIFIVLVCRPVRSREEVSEEDERGPLIRTS</sequence>
<protein>
    <submittedName>
        <fullName evidence="8">Scavenger receptor class B member 2</fullName>
    </submittedName>
</protein>
<evidence type="ECO:0000313" key="9">
    <source>
        <dbReference type="Proteomes" id="UP000694569"/>
    </source>
</evidence>
<feature type="transmembrane region" description="Helical" evidence="7">
    <location>
        <begin position="443"/>
        <end position="463"/>
    </location>
</feature>
<evidence type="ECO:0000313" key="8">
    <source>
        <dbReference type="Ensembl" id="ENSLLEP00000003461.1"/>
    </source>
</evidence>
<organism evidence="8 9">
    <name type="scientific">Leptobrachium leishanense</name>
    <name type="common">Leishan spiny toad</name>
    <dbReference type="NCBI Taxonomy" id="445787"/>
    <lineage>
        <taxon>Eukaryota</taxon>
        <taxon>Metazoa</taxon>
        <taxon>Chordata</taxon>
        <taxon>Craniata</taxon>
        <taxon>Vertebrata</taxon>
        <taxon>Euteleostomi</taxon>
        <taxon>Amphibia</taxon>
        <taxon>Batrachia</taxon>
        <taxon>Anura</taxon>
        <taxon>Pelobatoidea</taxon>
        <taxon>Megophryidae</taxon>
        <taxon>Leptobrachium</taxon>
    </lineage>
</organism>
<evidence type="ECO:0000256" key="6">
    <source>
        <dbReference type="ARBA" id="ARBA00023180"/>
    </source>
</evidence>
<dbReference type="Proteomes" id="UP000694569">
    <property type="component" value="Unplaced"/>
</dbReference>
<dbReference type="GeneTree" id="ENSGT00940000153372"/>
<dbReference type="GO" id="GO:0006898">
    <property type="term" value="P:receptor-mediated endocytosis"/>
    <property type="evidence" value="ECO:0007669"/>
    <property type="project" value="TreeGrafter"/>
</dbReference>
<keyword evidence="9" id="KW-1185">Reference proteome</keyword>
<evidence type="ECO:0000256" key="2">
    <source>
        <dbReference type="ARBA" id="ARBA00010532"/>
    </source>
</evidence>
<dbReference type="AlphaFoldDB" id="A0A8C5LUM8"/>
<dbReference type="PANTHER" id="PTHR11923">
    <property type="entry name" value="SCAVENGER RECEPTOR CLASS B TYPE-1 SR-B1"/>
    <property type="match status" value="1"/>
</dbReference>
<dbReference type="PANTHER" id="PTHR11923:SF51">
    <property type="entry name" value="LYSOSOME MEMBRANE PROTEIN 2"/>
    <property type="match status" value="1"/>
</dbReference>
<keyword evidence="5 7" id="KW-0472">Membrane</keyword>
<dbReference type="GO" id="GO:0006622">
    <property type="term" value="P:protein targeting to lysosome"/>
    <property type="evidence" value="ECO:0007669"/>
    <property type="project" value="TreeGrafter"/>
</dbReference>
<reference evidence="8" key="2">
    <citation type="submission" date="2025-09" db="UniProtKB">
        <authorList>
            <consortium name="Ensembl"/>
        </authorList>
    </citation>
    <scope>IDENTIFICATION</scope>
</reference>
<dbReference type="GO" id="GO:0016020">
    <property type="term" value="C:membrane"/>
    <property type="evidence" value="ECO:0007669"/>
    <property type="project" value="UniProtKB-SubCell"/>
</dbReference>
<dbReference type="OrthoDB" id="18585at2759"/>
<comment type="subcellular location">
    <subcellularLocation>
        <location evidence="1">Membrane</location>
    </subcellularLocation>
</comment>